<sequence length="432" mass="49367">MDMSGDDARVNLRQALLGIAQALDAIEHEVPYHGYNVAYIAYRCAVFMGWDEEQAQLAFSIGLMHDCGGTQSTNLLPLFPHCLTGSFSRHCEKGYMLLKECQPLSCFATPILYHHTPWQELRNLPLSDTDKQLASLIFLANRLDHLYRLHKKDKFGNLSAVEKKAICDELIHHADTVFEPNMVQHMTELVDKDDFWFAMKPRYIEEMYFRMQPVPFFSGRVDLDGTIEIAEFFAKIVDAKSSFTFQHSLKVAQLAQFISKQLGYSPKVQKMLYLTGLVHDIGKLYTPDPVLHKAGKLTSEEYTCIKSHATDTRFILQAIFRSQRILEWASNHHERLDGSGYPLGKMADQLDRPSRIIAVSDVFQALTQSRPYRAGMPLEEALGIVRSLVDNNQLDREIFECLERHSHECYQLSIGEQDEIIDYVPALTVGEK</sequence>
<feature type="domain" description="HD" evidence="1">
    <location>
        <begin position="30"/>
        <end position="146"/>
    </location>
</feature>
<evidence type="ECO:0000313" key="4">
    <source>
        <dbReference type="Proteomes" id="UP000236449"/>
    </source>
</evidence>
<dbReference type="InterPro" id="IPR037522">
    <property type="entry name" value="HD_GYP_dom"/>
</dbReference>
<dbReference type="Pfam" id="PF01966">
    <property type="entry name" value="HD"/>
    <property type="match status" value="1"/>
</dbReference>
<dbReference type="Proteomes" id="UP000236449">
    <property type="component" value="Unassembled WGS sequence"/>
</dbReference>
<accession>A0A2J8I7P2</accession>
<reference evidence="3 4" key="1">
    <citation type="submission" date="2018-01" db="EMBL/GenBank/DDBJ databases">
        <title>Draft genome sequences of six Vibrio diazotrophicus strains isolated from deep-sea sediments of the Baltic Sea.</title>
        <authorList>
            <person name="Castillo D."/>
            <person name="Vandieken V."/>
            <person name="Chiang O."/>
            <person name="Middelboe M."/>
        </authorList>
    </citation>
    <scope>NUCLEOTIDE SEQUENCE [LARGE SCALE GENOMIC DNA]</scope>
    <source>
        <strain evidence="3 4">60.27F</strain>
    </source>
</reference>
<gene>
    <name evidence="3" type="ORF">C1N32_00560</name>
</gene>
<dbReference type="PANTHER" id="PTHR43155:SF1">
    <property type="entry name" value="3'3'-CGAMP-SPECIFIC PHOSPHODIESTERASE 1"/>
    <property type="match status" value="1"/>
</dbReference>
<feature type="domain" description="HD-GYP" evidence="2">
    <location>
        <begin position="222"/>
        <end position="418"/>
    </location>
</feature>
<keyword evidence="3" id="KW-0378">Hydrolase</keyword>
<dbReference type="Gene3D" id="1.10.3210.10">
    <property type="entry name" value="Hypothetical protein af1432"/>
    <property type="match status" value="2"/>
</dbReference>
<dbReference type="AlphaFoldDB" id="A0A2J8I7P2"/>
<dbReference type="InterPro" id="IPR003607">
    <property type="entry name" value="HD/PDEase_dom"/>
</dbReference>
<evidence type="ECO:0000259" key="1">
    <source>
        <dbReference type="PROSITE" id="PS51831"/>
    </source>
</evidence>
<name>A0A2J8I7P2_VIBDI</name>
<organism evidence="3 4">
    <name type="scientific">Vibrio diazotrophicus</name>
    <dbReference type="NCBI Taxonomy" id="685"/>
    <lineage>
        <taxon>Bacteria</taxon>
        <taxon>Pseudomonadati</taxon>
        <taxon>Pseudomonadota</taxon>
        <taxon>Gammaproteobacteria</taxon>
        <taxon>Vibrionales</taxon>
        <taxon>Vibrionaceae</taxon>
        <taxon>Vibrio</taxon>
    </lineage>
</organism>
<dbReference type="SUPFAM" id="SSF109604">
    <property type="entry name" value="HD-domain/PDEase-like"/>
    <property type="match status" value="2"/>
</dbReference>
<dbReference type="GO" id="GO:0004112">
    <property type="term" value="F:cyclic-nucleotide phosphodiesterase activity"/>
    <property type="evidence" value="ECO:0007669"/>
    <property type="project" value="TreeGrafter"/>
</dbReference>
<comment type="caution">
    <text evidence="3">The sequence shown here is derived from an EMBL/GenBank/DDBJ whole genome shotgun (WGS) entry which is preliminary data.</text>
</comment>
<dbReference type="PANTHER" id="PTHR43155">
    <property type="entry name" value="CYCLIC DI-GMP PHOSPHODIESTERASE PA4108-RELATED"/>
    <property type="match status" value="1"/>
</dbReference>
<dbReference type="Pfam" id="PF13487">
    <property type="entry name" value="HD_5"/>
    <property type="match status" value="1"/>
</dbReference>
<dbReference type="SMART" id="SM00471">
    <property type="entry name" value="HDc"/>
    <property type="match status" value="2"/>
</dbReference>
<dbReference type="GO" id="GO:0009214">
    <property type="term" value="P:cyclic nucleotide catabolic process"/>
    <property type="evidence" value="ECO:0007669"/>
    <property type="project" value="TreeGrafter"/>
</dbReference>
<dbReference type="EMBL" id="POSK01000001">
    <property type="protein sequence ID" value="PNI06540.1"/>
    <property type="molecule type" value="Genomic_DNA"/>
</dbReference>
<evidence type="ECO:0000259" key="2">
    <source>
        <dbReference type="PROSITE" id="PS51832"/>
    </source>
</evidence>
<dbReference type="PROSITE" id="PS51832">
    <property type="entry name" value="HD_GYP"/>
    <property type="match status" value="1"/>
</dbReference>
<protein>
    <submittedName>
        <fullName evidence="3">Metal-dependent phosphohydrolase</fullName>
    </submittedName>
</protein>
<dbReference type="OrthoDB" id="9816273at2"/>
<dbReference type="InterPro" id="IPR006674">
    <property type="entry name" value="HD_domain"/>
</dbReference>
<evidence type="ECO:0000313" key="3">
    <source>
        <dbReference type="EMBL" id="PNI06540.1"/>
    </source>
</evidence>
<proteinExistence type="predicted"/>
<dbReference type="NCBIfam" id="TIGR00277">
    <property type="entry name" value="HDIG"/>
    <property type="match status" value="1"/>
</dbReference>
<dbReference type="RefSeq" id="WP_102965088.1">
    <property type="nucleotide sequence ID" value="NZ_POSK01000001.1"/>
</dbReference>
<dbReference type="CDD" id="cd00077">
    <property type="entry name" value="HDc"/>
    <property type="match status" value="2"/>
</dbReference>
<dbReference type="PROSITE" id="PS51831">
    <property type="entry name" value="HD"/>
    <property type="match status" value="1"/>
</dbReference>
<dbReference type="InterPro" id="IPR006675">
    <property type="entry name" value="HDIG_dom"/>
</dbReference>